<feature type="repeat" description="HEAT" evidence="4">
    <location>
        <begin position="1892"/>
        <end position="1928"/>
    </location>
</feature>
<dbReference type="InterPro" id="IPR057546">
    <property type="entry name" value="HEAT_GCN1"/>
</dbReference>
<dbReference type="FunFam" id="1.25.10.10:FF:000162">
    <property type="entry name" value="GCN1, eIF2 alpha kinase activator homolog"/>
    <property type="match status" value="1"/>
</dbReference>
<feature type="region of interest" description="Disordered" evidence="6">
    <location>
        <begin position="1086"/>
        <end position="1113"/>
    </location>
</feature>
<dbReference type="GO" id="GO:0016301">
    <property type="term" value="F:kinase activity"/>
    <property type="evidence" value="ECO:0007669"/>
    <property type="project" value="UniProtKB-KW"/>
</dbReference>
<sequence length="2804" mass="306973">MVESTVLNQLKSIPALLASKKQSTRREGIELLSSVARNEQDLPSNIVKGIAKLSISVAGQCVERSLQHCSRQLLANVATTQRGLPFLAPGFSHIAKPHSQLSNTSVSTSRYYLPYLEAVAEAWIAVIRHNRRCKKRLNFHNNAEEITLNNHDISQDSSTANNTEIVIDVIDAQKHAEALCIFFSLSAASGHKHLTKRAVNAIAALWQNTDSLAIFCKELSSDDAGIHHLVTGGHLLKFLRENKIAVPDQQLKLSLLQTYIKLLFQTKVKPSQLCLKGCRALLREVSHSELSSIILPAVSKSLLRNPEAVLTALANMTTGLNLDLSQYLPALVKLLQAPLHHKEDGIRSDTVQVCGHLVRRCSDSAAVTAFLTAIFDVYFGSDGKLTVTTHKVSVLQAVEACSQHNVSFNGSGAVLEKMVAQWTKVVEAESHEGSLLQAMAALYAWLNRAPAVNTTALHRPQLLTDNLQKHIVLKNWTTCVRAAYFRCLCGISNSSNAAEIANTVIKPTIKTMEKALTQHTQVSQLVEALSACSFLLSLSAADCSVESQLSTVWSSALDFNKAFFTSDKFLASAPPEGLMELCSIIEILLLHHHNRIADYEPVLLRCLVTCLCWRQTEAAAAAANNNNIGGVIVPSERLANPSAAVRQKARAVLRKLLSSNGGPALALSVLQSFSAYLVSVKLESVNGVTPSSAYDAYSGGEALTSTQCTSSFSSSEAYMSSAVSPAGVQHALSVLAQCVQRQQLSNRISLAVAALPVTCSPLVEYERRGLWKLFFTELNLTSALIIKHQKAVLVDLMTKNYTHSVTNAKVVSELCRVCGFELYGEVISYLVNRLDDPRLLEITEEEYIIYNTPDGKLYHQHLVDEAFEMNVDTKHVKKTTKVYSHKEQVMMLEEKKAEIERKRREGKLDLTPKQKEVMKVQLEKEAQIRKRVSSVLDGVDHHVSLLCACIEGDDGALGPSLTTLVPLLVRYFKSPVVGQTYVRFFVQLRRAVIPAEHMVFGELVARTTVRVLGAQSRYLPPDWNQEHYADAALRALTIMHEITVPASSDLLNEDEEKFFCAPAFVFCFPLLEWLLSNLHEVAYDDDSDVDEGRGGGGGDSDEENNGEEKDVNERESVRIACLGLQVLSEHMCMRGSGDISDGRDLYHPRLLPLQQLITLVIRVIGNSSGRTHSMACGVLCEVCSCGSGASGCHKASKLEITTLLDTLTAPSASVRDAVLRGLDVLSACLPEERERADWLQVCHRLWVAKHDVQPEVKEQADLLWDKIKMQVHDSICEPVRKDLLQPVSAVRQAAAVALAMLLTDRRNLIKKTITALIATYKEKTKMTPAKRDQYDRVVEDSIDHWEGRSGVALALTQLAPIVELNQVVQLVNFFVPEALGDRNNEVAANMLEAATMLINYHGKDTVNSLLPIFEKCLKSAPNHASFDKVRQSVVILMGTLAKHLEPTNPKIKPIVAKLVEALSTPSQPVQEAVASCLHPLVPAIKDDCPRLVAKLLTVLLESDKYGERKGAAYGLASLVKGMGILALKQLEIITKLTSAIQDKKNYKFREGALFGLEQLCNMLGKLFEPYIVHILPHLLLCFGDQNAHVRQAAKDTARAVMSKLSAHGVKLVLPSLLTALDEDSWRTKRGSVELLGNMAFCAPKQLSSCLPSVVPRLIEVLSDSHQKVQQAGAQALRLIGSVIKNPEIQAIVPVLLAALRNPGRSTSQCLQTLLHTKFVHFIDAPSLALIMPVVERAFEDRSTETRKMAAQIIGNMYSLTDQKDLTPYLPAIIPGLKASLLDPVPKVRSVSARALGAMVRGMGESSFEDLLPWLMQTLTSESSPVDRSGAAQGLAEVVGGLGPEKLHLLMPDIVATAERSDIAPHVKDGYIMMFIFLPSVFQKEFTPYIGQIIPPILNALADETEFVRDTALKAGQRIVTLYAETAIELLLPELEAGLFHDNWRIRFSSIQLLGDLLYRISGVSGKMTTDTANEDDNFGTEQSQKAIMLSLGVDRRNRVLAGLYMGRSDVALLVRQAALHVWKVVVTNTPKTLKEILPTLFTLLLGCLASTSYDKRQVAARTLGELVRKLGERVLPEIMPILEVGLESEDPDHRQGVCIGLSEIMASTSKDMVLCFTDNLVPTVRRALCDPLPAVREAAAKTFDALHGTIGQKALDETLPPLLALLKTSEGEKTEEEKKQAEYALDGLKQIMAIKSKVVLPYLVPQLIAPPVNTEALCILASVAGDSLTKHLDKILPALVYALSVHWGDGPSPQPQYEVALVHSHGVILAVSDPLGINIILDELLRFTKNKDVGYVRAAVSLLVAFCSNTRADYSDHVVQLLRGLLQLFTSKDMATLQAAWAALNAVTKSLDASDQRTLVADVRQAVKFAASDLKPGQLMPGFCLPKGIQPILPIYREAILNGEPELKEAASIALTEVIQITSSDSLKLSVIHVTGPLIRILGDRFAPSVKVAVLNTIGLLLEKTGVMLKPFLPQLQTTFIKAIHDPHRGVRLRSGYAMSHLVSIHLKPDPMFIELQNAVRAEEDVTVRETLIFCVRQVFTVAGGKVPEAVRKNIVSSLAVYLECDHDATRIVAAGAIASILPHMPDQELKAVLNSYFLECNRSADFSVKHGRISALFSALNICPATLFKATSEQKVVQFIQASMTSEHVPVLQSAAVAVGYFMLHKIMTGSAPPHELMQPFAKLINNMNNDVKQSMCRSVQFVCESLPKKIGAGTQLNMVTAKALVPALVNGTKEKNQVVKSAAEMALIAMLMMKAGDNGAQKVVSALEGGIKDALTDCISRNLRRAVYYPVTEPEMDSTLLS</sequence>
<organism evidence="8">
    <name type="scientific">Hirondellea gigas</name>
    <dbReference type="NCBI Taxonomy" id="1518452"/>
    <lineage>
        <taxon>Eukaryota</taxon>
        <taxon>Metazoa</taxon>
        <taxon>Ecdysozoa</taxon>
        <taxon>Arthropoda</taxon>
        <taxon>Crustacea</taxon>
        <taxon>Multicrustacea</taxon>
        <taxon>Malacostraca</taxon>
        <taxon>Eumalacostraca</taxon>
        <taxon>Peracarida</taxon>
        <taxon>Amphipoda</taxon>
        <taxon>Amphilochidea</taxon>
        <taxon>Lysianassida</taxon>
        <taxon>Lysianassidira</taxon>
        <taxon>Lysianassoidea</taxon>
        <taxon>Lysianassidae</taxon>
        <taxon>Hirondellea</taxon>
    </lineage>
</organism>
<dbReference type="InterPro" id="IPR056810">
    <property type="entry name" value="GNC1-like_N"/>
</dbReference>
<feature type="repeat" description="HEAT" evidence="4">
    <location>
        <begin position="1653"/>
        <end position="1690"/>
    </location>
</feature>
<dbReference type="InterPro" id="IPR034085">
    <property type="entry name" value="TOG"/>
</dbReference>
<dbReference type="GO" id="GO:0006417">
    <property type="term" value="P:regulation of translation"/>
    <property type="evidence" value="ECO:0007669"/>
    <property type="project" value="TreeGrafter"/>
</dbReference>
<accession>A0A6A7FRI0</accession>
<dbReference type="InterPro" id="IPR011989">
    <property type="entry name" value="ARM-like"/>
</dbReference>
<evidence type="ECO:0000256" key="2">
    <source>
        <dbReference type="ARBA" id="ARBA00022553"/>
    </source>
</evidence>
<keyword evidence="3" id="KW-0677">Repeat</keyword>
<dbReference type="GO" id="GO:0005829">
    <property type="term" value="C:cytosol"/>
    <property type="evidence" value="ECO:0007669"/>
    <property type="project" value="TreeGrafter"/>
</dbReference>
<feature type="repeat" description="HEAT" evidence="4">
    <location>
        <begin position="1772"/>
        <end position="1810"/>
    </location>
</feature>
<dbReference type="Pfam" id="PF24987">
    <property type="entry name" value="HEAT_EF3_N"/>
    <property type="match status" value="2"/>
</dbReference>
<dbReference type="Pfam" id="PF24993">
    <property type="entry name" value="GNC1_N"/>
    <property type="match status" value="1"/>
</dbReference>
<dbReference type="Pfam" id="PF25801">
    <property type="entry name" value="HEAT_GCN1_C_2"/>
    <property type="match status" value="1"/>
</dbReference>
<evidence type="ECO:0000256" key="6">
    <source>
        <dbReference type="SAM" id="MobiDB-lite"/>
    </source>
</evidence>
<evidence type="ECO:0000256" key="3">
    <source>
        <dbReference type="ARBA" id="ARBA00022737"/>
    </source>
</evidence>
<dbReference type="EMBL" id="IACT01001481">
    <property type="protein sequence ID" value="LAC20830.1"/>
    <property type="molecule type" value="mRNA"/>
</dbReference>
<dbReference type="Pfam" id="PF24984">
    <property type="entry name" value="HEAT_EF3_GNC1"/>
    <property type="match status" value="1"/>
</dbReference>
<comment type="similarity">
    <text evidence="1">Belongs to the GCN1 family.</text>
</comment>
<dbReference type="SMART" id="SM01349">
    <property type="entry name" value="TOG"/>
    <property type="match status" value="1"/>
</dbReference>
<evidence type="ECO:0000256" key="5">
    <source>
        <dbReference type="SAM" id="Coils"/>
    </source>
</evidence>
<dbReference type="FunFam" id="1.25.10.10:FF:000096">
    <property type="entry name" value="eIF-2-alpha kinase activator gcn1"/>
    <property type="match status" value="1"/>
</dbReference>
<dbReference type="Pfam" id="PF23271">
    <property type="entry name" value="HEAT_GCN1"/>
    <property type="match status" value="1"/>
</dbReference>
<evidence type="ECO:0000256" key="4">
    <source>
        <dbReference type="PROSITE-ProRule" id="PRU00103"/>
    </source>
</evidence>
<dbReference type="InterPro" id="IPR016024">
    <property type="entry name" value="ARM-type_fold"/>
</dbReference>
<dbReference type="PROSITE" id="PS50077">
    <property type="entry name" value="HEAT_REPEAT"/>
    <property type="match status" value="5"/>
</dbReference>
<proteinExistence type="evidence at transcript level"/>
<feature type="repeat" description="HEAT" evidence="4">
    <location>
        <begin position="2120"/>
        <end position="2158"/>
    </location>
</feature>
<dbReference type="GO" id="GO:0019887">
    <property type="term" value="F:protein kinase regulator activity"/>
    <property type="evidence" value="ECO:0007669"/>
    <property type="project" value="TreeGrafter"/>
</dbReference>
<evidence type="ECO:0000256" key="1">
    <source>
        <dbReference type="ARBA" id="ARBA00007366"/>
    </source>
</evidence>
<keyword evidence="8" id="KW-0418">Kinase</keyword>
<evidence type="ECO:0000259" key="7">
    <source>
        <dbReference type="SMART" id="SM01349"/>
    </source>
</evidence>
<keyword evidence="8" id="KW-0808">Transferase</keyword>
<dbReference type="SUPFAM" id="SSF48371">
    <property type="entry name" value="ARM repeat"/>
    <property type="match status" value="3"/>
</dbReference>
<keyword evidence="2" id="KW-0597">Phosphoprotein</keyword>
<dbReference type="PANTHER" id="PTHR23346">
    <property type="entry name" value="TRANSLATIONAL ACTIVATOR GCN1-RELATED"/>
    <property type="match status" value="1"/>
</dbReference>
<dbReference type="InterPro" id="IPR021133">
    <property type="entry name" value="HEAT_type_2"/>
</dbReference>
<name>A0A6A7FRI0_9CRUS</name>
<dbReference type="GO" id="GO:0034198">
    <property type="term" value="P:cellular response to amino acid starvation"/>
    <property type="evidence" value="ECO:0007669"/>
    <property type="project" value="TreeGrafter"/>
</dbReference>
<dbReference type="PANTHER" id="PTHR23346:SF7">
    <property type="entry name" value="STALLED RIBOSOME SENSOR GCN1"/>
    <property type="match status" value="1"/>
</dbReference>
<dbReference type="GO" id="GO:0000226">
    <property type="term" value="P:microtubule cytoskeleton organization"/>
    <property type="evidence" value="ECO:0007669"/>
    <property type="project" value="UniProtKB-ARBA"/>
</dbReference>
<dbReference type="FunFam" id="1.25.10.10:FF:000090">
    <property type="entry name" value="eIF-2-alpha kinase activator GCN1"/>
    <property type="match status" value="1"/>
</dbReference>
<feature type="coiled-coil region" evidence="5">
    <location>
        <begin position="882"/>
        <end position="909"/>
    </location>
</feature>
<protein>
    <submittedName>
        <fullName evidence="8">eIF-2-alpha kinase activator GCN1-like</fullName>
    </submittedName>
</protein>
<dbReference type="Gene3D" id="1.25.10.10">
    <property type="entry name" value="Leucine-rich Repeat Variant"/>
    <property type="match status" value="7"/>
</dbReference>
<feature type="domain" description="TOG" evidence="7">
    <location>
        <begin position="1479"/>
        <end position="1712"/>
    </location>
</feature>
<keyword evidence="5" id="KW-0175">Coiled coil</keyword>
<evidence type="ECO:0000313" key="8">
    <source>
        <dbReference type="EMBL" id="LAC20830.1"/>
    </source>
</evidence>
<reference evidence="8" key="1">
    <citation type="submission" date="2017-11" db="EMBL/GenBank/DDBJ databases">
        <title>The sensing device of the deep-sea amphipod.</title>
        <authorList>
            <person name="Kobayashi H."/>
            <person name="Nagahama T."/>
            <person name="Arai W."/>
            <person name="Sasagawa Y."/>
            <person name="Umeda M."/>
            <person name="Hayashi T."/>
            <person name="Nikaido I."/>
            <person name="Watanabe H."/>
            <person name="Oguri K."/>
            <person name="Kitazato H."/>
            <person name="Fujioka K."/>
            <person name="Kido Y."/>
            <person name="Takami H."/>
        </authorList>
    </citation>
    <scope>NUCLEOTIDE SEQUENCE</scope>
    <source>
        <tissue evidence="8">Whole body</tissue>
    </source>
</reference>
<feature type="repeat" description="HEAT" evidence="4">
    <location>
        <begin position="1730"/>
        <end position="1768"/>
    </location>
</feature>